<feature type="domain" description="4Fe-4S ferredoxin-type" evidence="4">
    <location>
        <begin position="155"/>
        <end position="180"/>
    </location>
</feature>
<organism evidence="5 6">
    <name type="scientific">Candidatus Fimisoma avicola</name>
    <dbReference type="NCBI Taxonomy" id="2840826"/>
    <lineage>
        <taxon>Bacteria</taxon>
        <taxon>Bacillati</taxon>
        <taxon>Bacillota</taxon>
        <taxon>Clostridia</taxon>
        <taxon>Eubacteriales</taxon>
        <taxon>Candidatus Fimisoma</taxon>
    </lineage>
</organism>
<reference evidence="5" key="2">
    <citation type="journal article" date="2021" name="PeerJ">
        <title>Extensive microbial diversity within the chicken gut microbiome revealed by metagenomics and culture.</title>
        <authorList>
            <person name="Gilroy R."/>
            <person name="Ravi A."/>
            <person name="Getino M."/>
            <person name="Pursley I."/>
            <person name="Horton D.L."/>
            <person name="Alikhan N.F."/>
            <person name="Baker D."/>
            <person name="Gharbi K."/>
            <person name="Hall N."/>
            <person name="Watson M."/>
            <person name="Adriaenssens E.M."/>
            <person name="Foster-Nyarko E."/>
            <person name="Jarju S."/>
            <person name="Secka A."/>
            <person name="Antonio M."/>
            <person name="Oren A."/>
            <person name="Chaudhuri R.R."/>
            <person name="La Ragione R."/>
            <person name="Hildebrand F."/>
            <person name="Pallen M.J."/>
        </authorList>
    </citation>
    <scope>NUCLEOTIDE SEQUENCE</scope>
    <source>
        <strain evidence="5">11300</strain>
    </source>
</reference>
<protein>
    <submittedName>
        <fullName evidence="5">Epoxyqueuosine reductase</fullName>
    </submittedName>
</protein>
<keyword evidence="2" id="KW-0408">Iron</keyword>
<evidence type="ECO:0000313" key="5">
    <source>
        <dbReference type="EMBL" id="HIU27955.1"/>
    </source>
</evidence>
<sequence>MTERESDKEKLRDQLFSVLYQAGAALVGTADLKEVIKGRLCTGVSVAVPVPAHIVEDLKTAPTMEYYNMYNALNARLDRIVLTGAGFLKDRGFNAMANTTETVEKDENWRTPLPHKTVATRAGLGWIGKSCLLVTEEYGSAVRISSLITDAPLPVGIPIDQSRCGKCKICVRSCPAGALKGTLWARDTEREEIFVKEECKKTQIERMRQATGIETDLCGLCFAVCPYTQRYLKRGR</sequence>
<keyword evidence="1" id="KW-0479">Metal-binding</keyword>
<dbReference type="InterPro" id="IPR017900">
    <property type="entry name" value="4Fe4S_Fe_S_CS"/>
</dbReference>
<dbReference type="GO" id="GO:0046872">
    <property type="term" value="F:metal ion binding"/>
    <property type="evidence" value="ECO:0007669"/>
    <property type="project" value="UniProtKB-KW"/>
</dbReference>
<gene>
    <name evidence="5" type="ORF">IAD16_06220</name>
</gene>
<proteinExistence type="predicted"/>
<evidence type="ECO:0000259" key="4">
    <source>
        <dbReference type="PROSITE" id="PS51379"/>
    </source>
</evidence>
<dbReference type="InterPro" id="IPR017896">
    <property type="entry name" value="4Fe4S_Fe-S-bd"/>
</dbReference>
<dbReference type="Pfam" id="PF13484">
    <property type="entry name" value="Fer4_16"/>
    <property type="match status" value="1"/>
</dbReference>
<dbReference type="PROSITE" id="PS00198">
    <property type="entry name" value="4FE4S_FER_1"/>
    <property type="match status" value="1"/>
</dbReference>
<dbReference type="Gene3D" id="3.30.70.20">
    <property type="match status" value="1"/>
</dbReference>
<evidence type="ECO:0000256" key="3">
    <source>
        <dbReference type="ARBA" id="ARBA00023014"/>
    </source>
</evidence>
<dbReference type="EMBL" id="DVMO01000092">
    <property type="protein sequence ID" value="HIU27955.1"/>
    <property type="molecule type" value="Genomic_DNA"/>
</dbReference>
<dbReference type="Proteomes" id="UP000824091">
    <property type="component" value="Unassembled WGS sequence"/>
</dbReference>
<keyword evidence="3" id="KW-0411">Iron-sulfur</keyword>
<comment type="caution">
    <text evidence="5">The sequence shown here is derived from an EMBL/GenBank/DDBJ whole genome shotgun (WGS) entry which is preliminary data.</text>
</comment>
<evidence type="ECO:0000256" key="1">
    <source>
        <dbReference type="ARBA" id="ARBA00022723"/>
    </source>
</evidence>
<name>A0A9D1I6N0_9FIRM</name>
<dbReference type="PROSITE" id="PS51379">
    <property type="entry name" value="4FE4S_FER_2"/>
    <property type="match status" value="1"/>
</dbReference>
<evidence type="ECO:0000256" key="2">
    <source>
        <dbReference type="ARBA" id="ARBA00023004"/>
    </source>
</evidence>
<evidence type="ECO:0000313" key="6">
    <source>
        <dbReference type="Proteomes" id="UP000824091"/>
    </source>
</evidence>
<dbReference type="AlphaFoldDB" id="A0A9D1I6N0"/>
<dbReference type="PANTHER" id="PTHR42827">
    <property type="entry name" value="IRON-SULFUR CLUSTER-BINDING PROTEIN-RELATED"/>
    <property type="match status" value="1"/>
</dbReference>
<dbReference type="GO" id="GO:0051536">
    <property type="term" value="F:iron-sulfur cluster binding"/>
    <property type="evidence" value="ECO:0007669"/>
    <property type="project" value="UniProtKB-KW"/>
</dbReference>
<accession>A0A9D1I6N0</accession>
<reference evidence="5" key="1">
    <citation type="submission" date="2020-10" db="EMBL/GenBank/DDBJ databases">
        <authorList>
            <person name="Gilroy R."/>
        </authorList>
    </citation>
    <scope>NUCLEOTIDE SEQUENCE</scope>
    <source>
        <strain evidence="5">11300</strain>
    </source>
</reference>
<dbReference type="PANTHER" id="PTHR42827:SF1">
    <property type="entry name" value="IRON-SULFUR CLUSTER-BINDING PROTEIN"/>
    <property type="match status" value="1"/>
</dbReference>
<dbReference type="SUPFAM" id="SSF46548">
    <property type="entry name" value="alpha-helical ferredoxin"/>
    <property type="match status" value="1"/>
</dbReference>